<dbReference type="Gramene" id="OBART08G19610.1">
    <property type="protein sequence ID" value="OBART08G19610.1"/>
    <property type="gene ID" value="OBART08G19610"/>
</dbReference>
<dbReference type="PaxDb" id="65489-OBART08G19610.2"/>
<proteinExistence type="predicted"/>
<reference evidence="1" key="2">
    <citation type="submission" date="2015-03" db="UniProtKB">
        <authorList>
            <consortium name="EnsemblPlants"/>
        </authorList>
    </citation>
    <scope>IDENTIFICATION</scope>
</reference>
<dbReference type="Gene3D" id="2.40.10.120">
    <property type="match status" value="1"/>
</dbReference>
<dbReference type="InterPro" id="IPR009003">
    <property type="entry name" value="Peptidase_S1_PA"/>
</dbReference>
<name>A0A0D3H1V8_9ORYZ</name>
<dbReference type="EnsemblPlants" id="OBART08G19610.3">
    <property type="protein sequence ID" value="OBART08G19610.3"/>
    <property type="gene ID" value="OBART08G19610"/>
</dbReference>
<protein>
    <recommendedName>
        <fullName evidence="3">Serine protease</fullName>
    </recommendedName>
</protein>
<dbReference type="EnsemblPlants" id="OBART08G19610.2">
    <property type="protein sequence ID" value="OBART08G19610.2"/>
    <property type="gene ID" value="OBART08G19610"/>
</dbReference>
<dbReference type="HOGENOM" id="CLU_064394_1_0_1"/>
<dbReference type="EnsemblPlants" id="OBART08G19610.1">
    <property type="protein sequence ID" value="OBART08G19610.1"/>
    <property type="gene ID" value="OBART08G19610"/>
</dbReference>
<reference evidence="1" key="1">
    <citation type="journal article" date="2009" name="Rice">
        <title>De Novo Next Generation Sequencing of Plant Genomes.</title>
        <authorList>
            <person name="Rounsley S."/>
            <person name="Marri P.R."/>
            <person name="Yu Y."/>
            <person name="He R."/>
            <person name="Sisneros N."/>
            <person name="Goicoechea J.L."/>
            <person name="Lee S.J."/>
            <person name="Angelova A."/>
            <person name="Kudrna D."/>
            <person name="Luo M."/>
            <person name="Affourtit J."/>
            <person name="Desany B."/>
            <person name="Knight J."/>
            <person name="Niazi F."/>
            <person name="Egholm M."/>
            <person name="Wing R.A."/>
        </authorList>
    </citation>
    <scope>NUCLEOTIDE SEQUENCE [LARGE SCALE GENOMIC DNA]</scope>
    <source>
        <strain evidence="1">IRGC 105608</strain>
    </source>
</reference>
<dbReference type="eggNOG" id="ENOG502R6II">
    <property type="taxonomic scope" value="Eukaryota"/>
</dbReference>
<organism evidence="1">
    <name type="scientific">Oryza barthii</name>
    <dbReference type="NCBI Taxonomy" id="65489"/>
    <lineage>
        <taxon>Eukaryota</taxon>
        <taxon>Viridiplantae</taxon>
        <taxon>Streptophyta</taxon>
        <taxon>Embryophyta</taxon>
        <taxon>Tracheophyta</taxon>
        <taxon>Spermatophyta</taxon>
        <taxon>Magnoliopsida</taxon>
        <taxon>Liliopsida</taxon>
        <taxon>Poales</taxon>
        <taxon>Poaceae</taxon>
        <taxon>BOP clade</taxon>
        <taxon>Oryzoideae</taxon>
        <taxon>Oryzeae</taxon>
        <taxon>Oryzinae</taxon>
        <taxon>Oryza</taxon>
    </lineage>
</organism>
<dbReference type="SUPFAM" id="SSF50494">
    <property type="entry name" value="Trypsin-like serine proteases"/>
    <property type="match status" value="1"/>
</dbReference>
<dbReference type="AlphaFoldDB" id="A0A0D3H1V8"/>
<sequence length="273" mass="30522">MAPPNAFCNELEQWVYNEFIGSVVIVEFNPKNSAALKELWDSIRPIPDEDEEGHCERDKLSKETHSSTGFIVKESGRYISVLTCAHVLGPAFKKEKPITSSKVKEYFVSRILCDHRERRYRNGTETNREYIEANVTEISCENDLMLLTISKTIFANYCNHAHRVIPMAESYPKALQKVVLLSWPGYRHRTAVTGETSHPGRLISTVSIGNPYGFKMRLAEVNITSEDGSSGGPLINGAGEFVAVLHGGYGSGFSFFICLSDVRKTLTTWGVVH</sequence>
<dbReference type="Gramene" id="OBART08G19610.3">
    <property type="protein sequence ID" value="OBART08G19610.3"/>
    <property type="gene ID" value="OBART08G19610"/>
</dbReference>
<evidence type="ECO:0008006" key="3">
    <source>
        <dbReference type="Google" id="ProtNLM"/>
    </source>
</evidence>
<dbReference type="PANTHER" id="PTHR36141:SF6">
    <property type="entry name" value="SERINE PROTEASE"/>
    <property type="match status" value="1"/>
</dbReference>
<dbReference type="Pfam" id="PF13365">
    <property type="entry name" value="Trypsin_2"/>
    <property type="match status" value="1"/>
</dbReference>
<keyword evidence="2" id="KW-1185">Reference proteome</keyword>
<dbReference type="Proteomes" id="UP000026960">
    <property type="component" value="Chromosome 8"/>
</dbReference>
<evidence type="ECO:0000313" key="2">
    <source>
        <dbReference type="Proteomes" id="UP000026960"/>
    </source>
</evidence>
<evidence type="ECO:0000313" key="1">
    <source>
        <dbReference type="EnsemblPlants" id="OBART08G19610.2"/>
    </source>
</evidence>
<accession>A0A0D3H1V8</accession>
<dbReference type="Gramene" id="OBART08G19610.2">
    <property type="protein sequence ID" value="OBART08G19610.2"/>
    <property type="gene ID" value="OBART08G19610"/>
</dbReference>
<dbReference type="PANTHER" id="PTHR36141">
    <property type="entry name" value="OS08G0148500 PROTEIN"/>
    <property type="match status" value="1"/>
</dbReference>